<dbReference type="InterPro" id="IPR002696">
    <property type="entry name" value="Membr_insert_effic_factor_YidD"/>
</dbReference>
<reference evidence="3" key="1">
    <citation type="submission" date="2016-05" db="EMBL/GenBank/DDBJ databases">
        <authorList>
            <person name="Baek K."/>
            <person name="Yang S.-J."/>
        </authorList>
    </citation>
    <scope>NUCLEOTIDE SEQUENCE [LARGE SCALE GENOMIC DNA]</scope>
    <source>
        <strain evidence="3">ST58-10</strain>
    </source>
</reference>
<name>A0A1A9EWU9_9GAMM</name>
<proteinExistence type="inferred from homology"/>
<dbReference type="AlphaFoldDB" id="A0A1A9EWU9"/>
<comment type="function">
    <text evidence="1">Could be involved in insertion of integral membrane proteins into the membrane.</text>
</comment>
<comment type="similarity">
    <text evidence="1">Belongs to the UPF0161 family.</text>
</comment>
<gene>
    <name evidence="2" type="ORF">A8C75_07160</name>
</gene>
<dbReference type="Pfam" id="PF01809">
    <property type="entry name" value="YidD"/>
    <property type="match status" value="1"/>
</dbReference>
<dbReference type="PANTHER" id="PTHR33383:SF1">
    <property type="entry name" value="MEMBRANE PROTEIN INSERTION EFFICIENCY FACTOR-RELATED"/>
    <property type="match status" value="1"/>
</dbReference>
<organism evidence="2 3">
    <name type="scientific">Marinobacterium aestuarii</name>
    <dbReference type="NCBI Taxonomy" id="1821621"/>
    <lineage>
        <taxon>Bacteria</taxon>
        <taxon>Pseudomonadati</taxon>
        <taxon>Pseudomonadota</taxon>
        <taxon>Gammaproteobacteria</taxon>
        <taxon>Oceanospirillales</taxon>
        <taxon>Oceanospirillaceae</taxon>
        <taxon>Marinobacterium</taxon>
    </lineage>
</organism>
<accession>A0A1A9EWU9</accession>
<dbReference type="EMBL" id="CP015839">
    <property type="protein sequence ID" value="ANG62292.1"/>
    <property type="molecule type" value="Genomic_DNA"/>
</dbReference>
<dbReference type="HAMAP" id="MF_00386">
    <property type="entry name" value="UPF0161_YidD"/>
    <property type="match status" value="1"/>
</dbReference>
<dbReference type="NCBIfam" id="TIGR00278">
    <property type="entry name" value="membrane protein insertion efficiency factor YidD"/>
    <property type="match status" value="1"/>
</dbReference>
<dbReference type="OrthoDB" id="9801753at2"/>
<evidence type="ECO:0000256" key="1">
    <source>
        <dbReference type="HAMAP-Rule" id="MF_00386"/>
    </source>
</evidence>
<evidence type="ECO:0000313" key="3">
    <source>
        <dbReference type="Proteomes" id="UP000078070"/>
    </source>
</evidence>
<dbReference type="KEGG" id="mars:A8C75_07160"/>
<comment type="subcellular location">
    <subcellularLocation>
        <location evidence="1">Cell membrane</location>
        <topology evidence="1">Peripheral membrane protein</topology>
        <orientation evidence="1">Cytoplasmic side</orientation>
    </subcellularLocation>
</comment>
<keyword evidence="1" id="KW-1003">Cell membrane</keyword>
<reference evidence="2 3" key="2">
    <citation type="journal article" date="2018" name="Int. J. Syst. Evol. Microbiol.">
        <title>Marinobacterium aestuarii sp. nov., a benzene-degrading marine bacterium isolated from estuary sediment.</title>
        <authorList>
            <person name="Bae S.S."/>
            <person name="Jung J."/>
            <person name="Chung D."/>
            <person name="Baek K."/>
        </authorList>
    </citation>
    <scope>NUCLEOTIDE SEQUENCE [LARGE SCALE GENOMIC DNA]</scope>
    <source>
        <strain evidence="2 3">ST58-10</strain>
    </source>
</reference>
<protein>
    <recommendedName>
        <fullName evidence="1">Putative membrane protein insertion efficiency factor</fullName>
    </recommendedName>
</protein>
<dbReference type="Proteomes" id="UP000078070">
    <property type="component" value="Chromosome"/>
</dbReference>
<dbReference type="GO" id="GO:0005886">
    <property type="term" value="C:plasma membrane"/>
    <property type="evidence" value="ECO:0007669"/>
    <property type="project" value="UniProtKB-SubCell"/>
</dbReference>
<dbReference type="SMART" id="SM01234">
    <property type="entry name" value="Haemolytic"/>
    <property type="match status" value="1"/>
</dbReference>
<evidence type="ECO:0000313" key="2">
    <source>
        <dbReference type="EMBL" id="ANG62292.1"/>
    </source>
</evidence>
<sequence>MRWLLIAPIRAYQLVISPIIGPRCRFYPSCSSYGIEAIQLHGPAKGGWLTLKRIAKCHPLHPGGVDLVPDRCATKSANPEAAQTPATPLDRP</sequence>
<dbReference type="PANTHER" id="PTHR33383">
    <property type="entry name" value="MEMBRANE PROTEIN INSERTION EFFICIENCY FACTOR-RELATED"/>
    <property type="match status" value="1"/>
</dbReference>
<keyword evidence="3" id="KW-1185">Reference proteome</keyword>
<keyword evidence="1" id="KW-0472">Membrane</keyword>
<dbReference type="RefSeq" id="WP_067380027.1">
    <property type="nucleotide sequence ID" value="NZ_CP015839.1"/>
</dbReference>
<dbReference type="STRING" id="1821621.A8C75_07160"/>